<comment type="caution">
    <text evidence="2">The sequence shown here is derived from an EMBL/GenBank/DDBJ whole genome shotgun (WGS) entry which is preliminary data.</text>
</comment>
<reference evidence="1" key="3">
    <citation type="submission" date="2021-07" db="EMBL/GenBank/DDBJ databases">
        <authorList>
            <person name="Branca A.L. A."/>
        </authorList>
    </citation>
    <scope>NUCLEOTIDE SEQUENCE</scope>
</reference>
<accession>A0A1V6YV94</accession>
<dbReference type="Proteomes" id="UP001153461">
    <property type="component" value="Unassembled WGS sequence"/>
</dbReference>
<proteinExistence type="predicted"/>
<dbReference type="OrthoDB" id="416344at2759"/>
<dbReference type="AlphaFoldDB" id="A0A1V6YV94"/>
<keyword evidence="3" id="KW-1185">Reference proteome</keyword>
<name>A0A1V6YV94_PENNA</name>
<dbReference type="Proteomes" id="UP000191691">
    <property type="component" value="Unassembled WGS sequence"/>
</dbReference>
<evidence type="ECO:0000313" key="2">
    <source>
        <dbReference type="EMBL" id="OQE91102.1"/>
    </source>
</evidence>
<reference evidence="2" key="1">
    <citation type="submission" date="2016-10" db="EMBL/GenBank/DDBJ databases">
        <title>Uncovering the secondary metabolism of Penicillium species provides insights into the evolution of 6-MSA pathways.</title>
        <authorList>
            <person name="Nielsen J.C."/>
            <person name="Nielsen J."/>
        </authorList>
    </citation>
    <scope>NUCLEOTIDE SEQUENCE [LARGE SCALE GENOMIC DNA]</scope>
    <source>
        <strain evidence="2">IBT 13039</strain>
    </source>
</reference>
<dbReference type="EMBL" id="CAJVNV010000332">
    <property type="protein sequence ID" value="CAG8159842.1"/>
    <property type="molecule type" value="Genomic_DNA"/>
</dbReference>
<dbReference type="STRING" id="60175.A0A1V6YV94"/>
<dbReference type="EMBL" id="MOOB01000010">
    <property type="protein sequence ID" value="OQE91102.1"/>
    <property type="molecule type" value="Genomic_DNA"/>
</dbReference>
<organism evidence="2 3">
    <name type="scientific">Penicillium nalgiovense</name>
    <dbReference type="NCBI Taxonomy" id="60175"/>
    <lineage>
        <taxon>Eukaryota</taxon>
        <taxon>Fungi</taxon>
        <taxon>Dikarya</taxon>
        <taxon>Ascomycota</taxon>
        <taxon>Pezizomycotina</taxon>
        <taxon>Eurotiomycetes</taxon>
        <taxon>Eurotiomycetidae</taxon>
        <taxon>Eurotiales</taxon>
        <taxon>Aspergillaceae</taxon>
        <taxon>Penicillium</taxon>
    </lineage>
</organism>
<gene>
    <name evidence="2" type="ORF">PENNAL_c0010G10172</name>
    <name evidence="1" type="ORF">PNAL_LOCUS6334</name>
</gene>
<evidence type="ECO:0000313" key="1">
    <source>
        <dbReference type="EMBL" id="CAG8159842.1"/>
    </source>
</evidence>
<reference evidence="3" key="2">
    <citation type="journal article" date="2017" name="Nat. Microbiol.">
        <title>Global analysis of biosynthetic gene clusters reveals vast potential of secondary metabolite production in Penicillium species.</title>
        <authorList>
            <person name="Nielsen J.C."/>
            <person name="Grijseels S."/>
            <person name="Prigent S."/>
            <person name="Ji B."/>
            <person name="Dainat J."/>
            <person name="Nielsen K.F."/>
            <person name="Frisvad J.C."/>
            <person name="Workman M."/>
            <person name="Nielsen J."/>
        </authorList>
    </citation>
    <scope>NUCLEOTIDE SEQUENCE [LARGE SCALE GENOMIC DNA]</scope>
    <source>
        <strain evidence="3">IBT 13039</strain>
    </source>
</reference>
<protein>
    <submittedName>
        <fullName evidence="2">Uncharacterized protein</fullName>
    </submittedName>
</protein>
<sequence length="100" mass="11437">MQSPYPSASGNLAVYTQRTYAFRSRSVFGQIRVREMNSPRFWGATDNPRANYPRWLKDSEQLIWLEAMDNGYTRFVIGDACLHSVHYAVGTVSDPSRTSK</sequence>
<evidence type="ECO:0000313" key="3">
    <source>
        <dbReference type="Proteomes" id="UP000191691"/>
    </source>
</evidence>